<gene>
    <name evidence="2" type="ORF">EDD66_10791</name>
</gene>
<evidence type="ECO:0000256" key="1">
    <source>
        <dbReference type="SAM" id="Phobius"/>
    </source>
</evidence>
<dbReference type="OrthoDB" id="1957709at2"/>
<keyword evidence="1" id="KW-1133">Transmembrane helix</keyword>
<comment type="caution">
    <text evidence="2">The sequence shown here is derived from an EMBL/GenBank/DDBJ whole genome shotgun (WGS) entry which is preliminary data.</text>
</comment>
<evidence type="ECO:0000313" key="3">
    <source>
        <dbReference type="Proteomes" id="UP000273083"/>
    </source>
</evidence>
<dbReference type="Proteomes" id="UP000273083">
    <property type="component" value="Unassembled WGS sequence"/>
</dbReference>
<proteinExistence type="predicted"/>
<reference evidence="2 3" key="1">
    <citation type="submission" date="2018-11" db="EMBL/GenBank/DDBJ databases">
        <title>Genomic Encyclopedia of Type Strains, Phase IV (KMG-IV): sequencing the most valuable type-strain genomes for metagenomic binning, comparative biology and taxonomic classification.</title>
        <authorList>
            <person name="Goeker M."/>
        </authorList>
    </citation>
    <scope>NUCLEOTIDE SEQUENCE [LARGE SCALE GENOMIC DNA]</scope>
    <source>
        <strain evidence="2 3">DSM 26537</strain>
    </source>
</reference>
<accession>A0A3N1XQV2</accession>
<feature type="transmembrane region" description="Helical" evidence="1">
    <location>
        <begin position="9"/>
        <end position="29"/>
    </location>
</feature>
<keyword evidence="1" id="KW-0472">Membrane</keyword>
<dbReference type="EMBL" id="RJVG01000007">
    <property type="protein sequence ID" value="ROR27177.1"/>
    <property type="molecule type" value="Genomic_DNA"/>
</dbReference>
<keyword evidence="1" id="KW-0812">Transmembrane</keyword>
<keyword evidence="3" id="KW-1185">Reference proteome</keyword>
<protein>
    <submittedName>
        <fullName evidence="2">Uncharacterized protein</fullName>
    </submittedName>
</protein>
<feature type="transmembrane region" description="Helical" evidence="1">
    <location>
        <begin position="49"/>
        <end position="73"/>
    </location>
</feature>
<name>A0A3N1XQV2_9FIRM</name>
<organism evidence="2 3">
    <name type="scientific">Mobilisporobacter senegalensis</name>
    <dbReference type="NCBI Taxonomy" id="1329262"/>
    <lineage>
        <taxon>Bacteria</taxon>
        <taxon>Bacillati</taxon>
        <taxon>Bacillota</taxon>
        <taxon>Clostridia</taxon>
        <taxon>Lachnospirales</taxon>
        <taxon>Lachnospiraceae</taxon>
        <taxon>Mobilisporobacter</taxon>
    </lineage>
</organism>
<dbReference type="AlphaFoldDB" id="A0A3N1XQV2"/>
<dbReference type="RefSeq" id="WP_123609874.1">
    <property type="nucleotide sequence ID" value="NZ_RJVG01000007.1"/>
</dbReference>
<sequence>MKPTLVKVLFGLSIVLLICFLGGLVYIHYDYYNKTLPSYGSTPIDVYYVIHGVIFLIPSILCFVISLILNFTVKKK</sequence>
<evidence type="ECO:0000313" key="2">
    <source>
        <dbReference type="EMBL" id="ROR27177.1"/>
    </source>
</evidence>